<comment type="caution">
    <text evidence="1">The sequence shown here is derived from an EMBL/GenBank/DDBJ whole genome shotgun (WGS) entry which is preliminary data.</text>
</comment>
<dbReference type="AlphaFoldDB" id="A0A7J6F344"/>
<sequence>MELFSRLIQVSIWVPAPARLFLFRVGLTRPAYAITYIEIQNPISLMRLQWRRPRPVDWKFFSDSLRSKNKDDELEVSRLSNLRKIGCCIR</sequence>
<keyword evidence="2" id="KW-1185">Reference proteome</keyword>
<gene>
    <name evidence="1" type="ORF">G4B88_018281</name>
</gene>
<evidence type="ECO:0000313" key="2">
    <source>
        <dbReference type="Proteomes" id="UP000583929"/>
    </source>
</evidence>
<evidence type="ECO:0000313" key="1">
    <source>
        <dbReference type="EMBL" id="KAF4365101.1"/>
    </source>
</evidence>
<protein>
    <submittedName>
        <fullName evidence="1">Uncharacterized protein</fullName>
    </submittedName>
</protein>
<name>A0A7J6F344_CANSA</name>
<proteinExistence type="predicted"/>
<reference evidence="1 2" key="1">
    <citation type="journal article" date="2020" name="bioRxiv">
        <title>Sequence and annotation of 42 cannabis genomes reveals extensive copy number variation in cannabinoid synthesis and pathogen resistance genes.</title>
        <authorList>
            <person name="Mckernan K.J."/>
            <person name="Helbert Y."/>
            <person name="Kane L.T."/>
            <person name="Ebling H."/>
            <person name="Zhang L."/>
            <person name="Liu B."/>
            <person name="Eaton Z."/>
            <person name="Mclaughlin S."/>
            <person name="Kingan S."/>
            <person name="Baybayan P."/>
            <person name="Concepcion G."/>
            <person name="Jordan M."/>
            <person name="Riva A."/>
            <person name="Barbazuk W."/>
            <person name="Harkins T."/>
        </authorList>
    </citation>
    <scope>NUCLEOTIDE SEQUENCE [LARGE SCALE GENOMIC DNA]</scope>
    <source>
        <strain evidence="2">cv. Jamaican Lion 4</strain>
        <tissue evidence="1">Leaf</tissue>
    </source>
</reference>
<dbReference type="EMBL" id="JAATIQ010000277">
    <property type="protein sequence ID" value="KAF4365101.1"/>
    <property type="molecule type" value="Genomic_DNA"/>
</dbReference>
<accession>A0A7J6F344</accession>
<organism evidence="1 2">
    <name type="scientific">Cannabis sativa</name>
    <name type="common">Hemp</name>
    <name type="synonym">Marijuana</name>
    <dbReference type="NCBI Taxonomy" id="3483"/>
    <lineage>
        <taxon>Eukaryota</taxon>
        <taxon>Viridiplantae</taxon>
        <taxon>Streptophyta</taxon>
        <taxon>Embryophyta</taxon>
        <taxon>Tracheophyta</taxon>
        <taxon>Spermatophyta</taxon>
        <taxon>Magnoliopsida</taxon>
        <taxon>eudicotyledons</taxon>
        <taxon>Gunneridae</taxon>
        <taxon>Pentapetalae</taxon>
        <taxon>rosids</taxon>
        <taxon>fabids</taxon>
        <taxon>Rosales</taxon>
        <taxon>Cannabaceae</taxon>
        <taxon>Cannabis</taxon>
    </lineage>
</organism>
<dbReference type="Proteomes" id="UP000583929">
    <property type="component" value="Unassembled WGS sequence"/>
</dbReference>